<evidence type="ECO:0000313" key="2">
    <source>
        <dbReference type="EMBL" id="KAF1387159.1"/>
    </source>
</evidence>
<dbReference type="AlphaFoldDB" id="A0A6A5F7I8"/>
<feature type="domain" description="Integrase catalytic" evidence="1">
    <location>
        <begin position="748"/>
        <end position="941"/>
    </location>
</feature>
<dbReference type="InterPro" id="IPR008042">
    <property type="entry name" value="Retrotrans_Pao"/>
</dbReference>
<dbReference type="InterPro" id="IPR001584">
    <property type="entry name" value="Integrase_cat-core"/>
</dbReference>
<dbReference type="InterPro" id="IPR012337">
    <property type="entry name" value="RNaseH-like_sf"/>
</dbReference>
<gene>
    <name evidence="2" type="ORF">PFLUV_G00102450</name>
</gene>
<sequence length="1059" mass="120794">MDEEVFRDESQSWVAPLPFRQPRQYLPNNREQAVQRFASLQRSLSRKPDTQKQFVAFMGKILENDHAEVAPPLAEDEECWYLPTFGPDLNNSLLGVLLRFRKEKVAVLADIQQMFHCFVVREDHRNYLRFLWYRDNDVTKDIIDFRMKVHVFGNSPSPAIAIYGLRRAIREGSQEHGEDTVNFVKRHFYVDDGLCSMPTDAEAIDLLRRTQTSLAESNLRLHKFASNSKEVLQAFPPEDCTGAITDVDLSGEAAHTQRSLGLLWEITRDTFTFSVSTDMKPFTRRGVLSTVNSVFDPFGFVAPVTIQGRALLRELTVELSDWDTPLPADKLSKWEAWRDSLQDLKLLHIPRTYTAASLAKAAKTELCVFSDASTKAIGAVAYLKTIQEDEQIKIGFVMGKSKLAPQSEPTIPRLELCAAVLAVEMAELIHDELDVKLDATKFYSDSKVVLGYIYNESKRFHVYVHNRVQRIRQSTKPEQWHYVHTEENPADHASRSVPASRLPETTWFTGPNFLCKTSNEPEPVKSFNLIKPDMDVEIRPEVRSCATQLKEKGLSSERFQRFSSFKTLVRAIALLIHIARCQKPSNWNDRCKGWHKCDLSRTPDELCQAKEVIIRAVQKEAFKKEFEALETSKPVPLNSSLYRLSPMLQNDLICLGGRLKNANLNIGEKNPVILPKDNHVSLLLVRHHHAEVKHQGRHLTEGAVRAAGLWLLGGKRIINSILHKCVTCRRLRGKFQQQRMADLPPERLKTCPPFTYVGLDVFGPWVICTRRTRGGQAESKRWAIMFCCMSSRAVHIEVIDSMDTSGCINALRRFFAIRGPAKQLRSDCGTNFIGACKELGMGKDQPDKTVQTYLNQEGCSWEFNPPHASHMGGSWERLIGLARRILDSMLLEQYTRLTHDVLCTLMAEVTAILNARPLIPVSNDPEDPFILSPSMLLTQKVGVPSPPGDFTDKDLLTKQWRQVQSLANRFWNRWSREYLPTLLCRRKWHKSYQNLQEGDIVLLKDTQVARNHWPTAIITKTFPGKDGRVRKVELRTTVQGSSKTFFRPVSEVILLLVKD</sequence>
<organism evidence="2 3">
    <name type="scientific">Perca fluviatilis</name>
    <name type="common">European perch</name>
    <dbReference type="NCBI Taxonomy" id="8168"/>
    <lineage>
        <taxon>Eukaryota</taxon>
        <taxon>Metazoa</taxon>
        <taxon>Chordata</taxon>
        <taxon>Craniata</taxon>
        <taxon>Vertebrata</taxon>
        <taxon>Euteleostomi</taxon>
        <taxon>Actinopterygii</taxon>
        <taxon>Neopterygii</taxon>
        <taxon>Teleostei</taxon>
        <taxon>Neoteleostei</taxon>
        <taxon>Acanthomorphata</taxon>
        <taxon>Eupercaria</taxon>
        <taxon>Perciformes</taxon>
        <taxon>Percoidei</taxon>
        <taxon>Percidae</taxon>
        <taxon>Percinae</taxon>
        <taxon>Perca</taxon>
    </lineage>
</organism>
<dbReference type="InterPro" id="IPR040676">
    <property type="entry name" value="DUF5641"/>
</dbReference>
<dbReference type="SUPFAM" id="SSF53098">
    <property type="entry name" value="Ribonuclease H-like"/>
    <property type="match status" value="1"/>
</dbReference>
<evidence type="ECO:0000313" key="3">
    <source>
        <dbReference type="Proteomes" id="UP000465112"/>
    </source>
</evidence>
<dbReference type="PANTHER" id="PTHR47331:SF6">
    <property type="entry name" value="DOUBLECORTIN DOMAIN-CONTAINING PROTEIN"/>
    <property type="match status" value="1"/>
</dbReference>
<dbReference type="GO" id="GO:0003676">
    <property type="term" value="F:nucleic acid binding"/>
    <property type="evidence" value="ECO:0007669"/>
    <property type="project" value="InterPro"/>
</dbReference>
<dbReference type="Pfam" id="PF18701">
    <property type="entry name" value="DUF5641"/>
    <property type="match status" value="1"/>
</dbReference>
<dbReference type="Proteomes" id="UP000465112">
    <property type="component" value="Chromosome 8"/>
</dbReference>
<name>A0A6A5F7I8_PERFL</name>
<dbReference type="InterPro" id="IPR036397">
    <property type="entry name" value="RNaseH_sf"/>
</dbReference>
<dbReference type="PANTHER" id="PTHR47331">
    <property type="entry name" value="PHD-TYPE DOMAIN-CONTAINING PROTEIN"/>
    <property type="match status" value="1"/>
</dbReference>
<proteinExistence type="predicted"/>
<dbReference type="SUPFAM" id="SSF56672">
    <property type="entry name" value="DNA/RNA polymerases"/>
    <property type="match status" value="1"/>
</dbReference>
<dbReference type="EMBL" id="VHII01000008">
    <property type="protein sequence ID" value="KAF1387159.1"/>
    <property type="molecule type" value="Genomic_DNA"/>
</dbReference>
<dbReference type="Gene3D" id="3.30.420.10">
    <property type="entry name" value="Ribonuclease H-like superfamily/Ribonuclease H"/>
    <property type="match status" value="1"/>
</dbReference>
<dbReference type="InterPro" id="IPR043502">
    <property type="entry name" value="DNA/RNA_pol_sf"/>
</dbReference>
<dbReference type="PROSITE" id="PS50994">
    <property type="entry name" value="INTEGRASE"/>
    <property type="match status" value="1"/>
</dbReference>
<reference evidence="2 3" key="1">
    <citation type="submission" date="2019-06" db="EMBL/GenBank/DDBJ databases">
        <title>A chromosome-scale genome assembly of the European perch, Perca fluviatilis.</title>
        <authorList>
            <person name="Roques C."/>
            <person name="Zahm M."/>
            <person name="Cabau C."/>
            <person name="Klopp C."/>
            <person name="Bouchez O."/>
            <person name="Donnadieu C."/>
            <person name="Kuhl H."/>
            <person name="Gislard M."/>
            <person name="Guendouz S."/>
            <person name="Journot L."/>
            <person name="Haffray P."/>
            <person name="Bestin A."/>
            <person name="Morvezen R."/>
            <person name="Feron R."/>
            <person name="Wen M."/>
            <person name="Jouanno E."/>
            <person name="Herpin A."/>
            <person name="Schartl M."/>
            <person name="Postlethwait J."/>
            <person name="Schaerlinger B."/>
            <person name="Chardard D."/>
            <person name="Lecocq T."/>
            <person name="Poncet C."/>
            <person name="Jaffrelo L."/>
            <person name="Lampietro C."/>
            <person name="Guiguen Y."/>
        </authorList>
    </citation>
    <scope>NUCLEOTIDE SEQUENCE [LARGE SCALE GENOMIC DNA]</scope>
    <source>
        <tissue evidence="2">Blood</tissue>
    </source>
</reference>
<keyword evidence="3" id="KW-1185">Reference proteome</keyword>
<protein>
    <recommendedName>
        <fullName evidence="1">Integrase catalytic domain-containing protein</fullName>
    </recommendedName>
</protein>
<accession>A0A6A5F7I8</accession>
<dbReference type="GO" id="GO:0015074">
    <property type="term" value="P:DNA integration"/>
    <property type="evidence" value="ECO:0007669"/>
    <property type="project" value="InterPro"/>
</dbReference>
<dbReference type="Pfam" id="PF05380">
    <property type="entry name" value="Peptidase_A17"/>
    <property type="match status" value="1"/>
</dbReference>
<comment type="caution">
    <text evidence="2">The sequence shown here is derived from an EMBL/GenBank/DDBJ whole genome shotgun (WGS) entry which is preliminary data.</text>
</comment>
<evidence type="ECO:0000259" key="1">
    <source>
        <dbReference type="PROSITE" id="PS50994"/>
    </source>
</evidence>